<dbReference type="EMBL" id="GBHO01016855">
    <property type="protein sequence ID" value="JAG26749.1"/>
    <property type="molecule type" value="Transcribed_RNA"/>
</dbReference>
<feature type="compositionally biased region" description="Basic and acidic residues" evidence="8">
    <location>
        <begin position="1"/>
        <end position="10"/>
    </location>
</feature>
<keyword evidence="6" id="KW-0539">Nucleus</keyword>
<evidence type="ECO:0000256" key="8">
    <source>
        <dbReference type="SAM" id="MobiDB-lite"/>
    </source>
</evidence>
<reference evidence="10" key="1">
    <citation type="journal article" date="2014" name="PLoS ONE">
        <title>Transcriptome-Based Identification of ABC Transporters in the Western Tarnished Plant Bug Lygus hesperus.</title>
        <authorList>
            <person name="Hull J.J."/>
            <person name="Chaney K."/>
            <person name="Geib S.M."/>
            <person name="Fabrick J.A."/>
            <person name="Brent C.S."/>
            <person name="Walsh D."/>
            <person name="Lavine L.C."/>
        </authorList>
    </citation>
    <scope>NUCLEOTIDE SEQUENCE</scope>
</reference>
<sequence length="119" mass="13571">MAEEIVIKQEVEDEEMESGEDQILKEEMEDEDQVIEEEKVFIRNDCQIIKEEVMVSESSLSSSSAADISQCGSFDYRTVQLECNTGEKPYACDSCDYRATQLKSLKEHTRTHTGEKPHA</sequence>
<evidence type="ECO:0000256" key="3">
    <source>
        <dbReference type="ARBA" id="ARBA00022737"/>
    </source>
</evidence>
<comment type="subcellular location">
    <subcellularLocation>
        <location evidence="1">Nucleus</location>
    </subcellularLocation>
</comment>
<dbReference type="PANTHER" id="PTHR23226">
    <property type="entry name" value="ZINC FINGER AND SCAN DOMAIN-CONTAINING"/>
    <property type="match status" value="1"/>
</dbReference>
<dbReference type="AlphaFoldDB" id="A0A0A9Y3I7"/>
<dbReference type="PROSITE" id="PS50157">
    <property type="entry name" value="ZINC_FINGER_C2H2_2"/>
    <property type="match status" value="1"/>
</dbReference>
<evidence type="ECO:0000256" key="5">
    <source>
        <dbReference type="ARBA" id="ARBA00022833"/>
    </source>
</evidence>
<dbReference type="GO" id="GO:0000981">
    <property type="term" value="F:DNA-binding transcription factor activity, RNA polymerase II-specific"/>
    <property type="evidence" value="ECO:0007669"/>
    <property type="project" value="TreeGrafter"/>
</dbReference>
<protein>
    <recommendedName>
        <fullName evidence="9">C2H2-type domain-containing protein</fullName>
    </recommendedName>
</protein>
<dbReference type="GO" id="GO:0008270">
    <property type="term" value="F:zinc ion binding"/>
    <property type="evidence" value="ECO:0007669"/>
    <property type="project" value="UniProtKB-KW"/>
</dbReference>
<dbReference type="FunFam" id="3.30.160.60:FF:002452">
    <property type="entry name" value="zinc finger protein 142 isoform X4"/>
    <property type="match status" value="1"/>
</dbReference>
<dbReference type="Gene3D" id="3.30.160.60">
    <property type="entry name" value="Classic Zinc Finger"/>
    <property type="match status" value="1"/>
</dbReference>
<keyword evidence="3" id="KW-0677">Repeat</keyword>
<gene>
    <name evidence="10" type="ORF">CM83_35700</name>
</gene>
<dbReference type="InterPro" id="IPR036236">
    <property type="entry name" value="Znf_C2H2_sf"/>
</dbReference>
<dbReference type="InterPro" id="IPR013087">
    <property type="entry name" value="Znf_C2H2_type"/>
</dbReference>
<organism evidence="10">
    <name type="scientific">Lygus hesperus</name>
    <name type="common">Western plant bug</name>
    <dbReference type="NCBI Taxonomy" id="30085"/>
    <lineage>
        <taxon>Eukaryota</taxon>
        <taxon>Metazoa</taxon>
        <taxon>Ecdysozoa</taxon>
        <taxon>Arthropoda</taxon>
        <taxon>Hexapoda</taxon>
        <taxon>Insecta</taxon>
        <taxon>Pterygota</taxon>
        <taxon>Neoptera</taxon>
        <taxon>Paraneoptera</taxon>
        <taxon>Hemiptera</taxon>
        <taxon>Heteroptera</taxon>
        <taxon>Panheteroptera</taxon>
        <taxon>Cimicomorpha</taxon>
        <taxon>Miridae</taxon>
        <taxon>Mirini</taxon>
        <taxon>Lygus</taxon>
    </lineage>
</organism>
<dbReference type="GO" id="GO:0000978">
    <property type="term" value="F:RNA polymerase II cis-regulatory region sequence-specific DNA binding"/>
    <property type="evidence" value="ECO:0007669"/>
    <property type="project" value="TreeGrafter"/>
</dbReference>
<accession>A0A0A9Y3I7</accession>
<evidence type="ECO:0000256" key="6">
    <source>
        <dbReference type="ARBA" id="ARBA00023242"/>
    </source>
</evidence>
<proteinExistence type="predicted"/>
<evidence type="ECO:0000313" key="10">
    <source>
        <dbReference type="EMBL" id="JAG26749.1"/>
    </source>
</evidence>
<name>A0A0A9Y3I7_LYGHE</name>
<keyword evidence="2" id="KW-0479">Metal-binding</keyword>
<feature type="non-terminal residue" evidence="10">
    <location>
        <position position="119"/>
    </location>
</feature>
<keyword evidence="5" id="KW-0862">Zinc</keyword>
<reference evidence="10" key="2">
    <citation type="submission" date="2014-07" db="EMBL/GenBank/DDBJ databases">
        <authorList>
            <person name="Hull J."/>
        </authorList>
    </citation>
    <scope>NUCLEOTIDE SEQUENCE</scope>
</reference>
<dbReference type="SUPFAM" id="SSF57667">
    <property type="entry name" value="beta-beta-alpha zinc fingers"/>
    <property type="match status" value="1"/>
</dbReference>
<dbReference type="GO" id="GO:0005634">
    <property type="term" value="C:nucleus"/>
    <property type="evidence" value="ECO:0007669"/>
    <property type="project" value="UniProtKB-SubCell"/>
</dbReference>
<feature type="domain" description="C2H2-type" evidence="9">
    <location>
        <begin position="90"/>
        <end position="117"/>
    </location>
</feature>
<evidence type="ECO:0000259" key="9">
    <source>
        <dbReference type="PROSITE" id="PS50157"/>
    </source>
</evidence>
<evidence type="ECO:0000256" key="7">
    <source>
        <dbReference type="PROSITE-ProRule" id="PRU00042"/>
    </source>
</evidence>
<evidence type="ECO:0000256" key="4">
    <source>
        <dbReference type="ARBA" id="ARBA00022771"/>
    </source>
</evidence>
<evidence type="ECO:0000256" key="1">
    <source>
        <dbReference type="ARBA" id="ARBA00004123"/>
    </source>
</evidence>
<feature type="compositionally biased region" description="Acidic residues" evidence="8">
    <location>
        <begin position="11"/>
        <end position="20"/>
    </location>
</feature>
<keyword evidence="4 7" id="KW-0863">Zinc-finger</keyword>
<dbReference type="PANTHER" id="PTHR23226:SF416">
    <property type="entry name" value="FI01424P"/>
    <property type="match status" value="1"/>
</dbReference>
<feature type="region of interest" description="Disordered" evidence="8">
    <location>
        <begin position="1"/>
        <end position="31"/>
    </location>
</feature>
<evidence type="ECO:0000256" key="2">
    <source>
        <dbReference type="ARBA" id="ARBA00022723"/>
    </source>
</evidence>